<accession>B8BSR5</accession>
<feature type="domain" description="DUF7640" evidence="3">
    <location>
        <begin position="107"/>
        <end position="217"/>
    </location>
</feature>
<dbReference type="HOGENOM" id="CLU_382443_0_0_1"/>
<feature type="compositionally biased region" description="Polar residues" evidence="1">
    <location>
        <begin position="525"/>
        <end position="542"/>
    </location>
</feature>
<name>B8BSR5_THAPS</name>
<dbReference type="EMBL" id="CM000638">
    <property type="protein sequence ID" value="EED96175.1"/>
    <property type="molecule type" value="Genomic_DNA"/>
</dbReference>
<gene>
    <name evidence="4" type="ORF">THAPSDRAFT_896</name>
</gene>
<evidence type="ECO:0000313" key="5">
    <source>
        <dbReference type="Proteomes" id="UP000001449"/>
    </source>
</evidence>
<feature type="chain" id="PRO_5002869214" description="DUF7640 domain-containing protein" evidence="2">
    <location>
        <begin position="21"/>
        <end position="724"/>
    </location>
</feature>
<dbReference type="RefSeq" id="XP_002286534.1">
    <property type="nucleotide sequence ID" value="XM_002286498.1"/>
</dbReference>
<reference evidence="4 5" key="2">
    <citation type="journal article" date="2008" name="Nature">
        <title>The Phaeodactylum genome reveals the evolutionary history of diatom genomes.</title>
        <authorList>
            <person name="Bowler C."/>
            <person name="Allen A.E."/>
            <person name="Badger J.H."/>
            <person name="Grimwood J."/>
            <person name="Jabbari K."/>
            <person name="Kuo A."/>
            <person name="Maheswari U."/>
            <person name="Martens C."/>
            <person name="Maumus F."/>
            <person name="Otillar R.P."/>
            <person name="Rayko E."/>
            <person name="Salamov A."/>
            <person name="Vandepoele K."/>
            <person name="Beszteri B."/>
            <person name="Gruber A."/>
            <person name="Heijde M."/>
            <person name="Katinka M."/>
            <person name="Mock T."/>
            <person name="Valentin K."/>
            <person name="Verret F."/>
            <person name="Berges J.A."/>
            <person name="Brownlee C."/>
            <person name="Cadoret J.P."/>
            <person name="Chiovitti A."/>
            <person name="Choi C.J."/>
            <person name="Coesel S."/>
            <person name="De Martino A."/>
            <person name="Detter J.C."/>
            <person name="Durkin C."/>
            <person name="Falciatore A."/>
            <person name="Fournet J."/>
            <person name="Haruta M."/>
            <person name="Huysman M.J."/>
            <person name="Jenkins B.D."/>
            <person name="Jiroutova K."/>
            <person name="Jorgensen R.E."/>
            <person name="Joubert Y."/>
            <person name="Kaplan A."/>
            <person name="Kroger N."/>
            <person name="Kroth P.G."/>
            <person name="La Roche J."/>
            <person name="Lindquist E."/>
            <person name="Lommer M."/>
            <person name="Martin-Jezequel V."/>
            <person name="Lopez P.J."/>
            <person name="Lucas S."/>
            <person name="Mangogna M."/>
            <person name="McGinnis K."/>
            <person name="Medlin L.K."/>
            <person name="Montsant A."/>
            <person name="Oudot-Le Secq M.P."/>
            <person name="Napoli C."/>
            <person name="Obornik M."/>
            <person name="Parker M.S."/>
            <person name="Petit J.L."/>
            <person name="Porcel B.M."/>
            <person name="Poulsen N."/>
            <person name="Robison M."/>
            <person name="Rychlewski L."/>
            <person name="Rynearson T.A."/>
            <person name="Schmutz J."/>
            <person name="Shapiro H."/>
            <person name="Siaut M."/>
            <person name="Stanley M."/>
            <person name="Sussman M.R."/>
            <person name="Taylor A.R."/>
            <person name="Vardi A."/>
            <person name="von Dassow P."/>
            <person name="Vyverman W."/>
            <person name="Willis A."/>
            <person name="Wyrwicz L.S."/>
            <person name="Rokhsar D.S."/>
            <person name="Weissenbach J."/>
            <person name="Armbrust E.V."/>
            <person name="Green B.R."/>
            <person name="Van de Peer Y."/>
            <person name="Grigoriev I.V."/>
        </authorList>
    </citation>
    <scope>NUCLEOTIDE SEQUENCE [LARGE SCALE GENOMIC DNA]</scope>
    <source>
        <strain evidence="4 5">CCMP1335</strain>
    </source>
</reference>
<dbReference type="PANTHER" id="PTHR22534:SF5">
    <property type="entry name" value="SRCR DOMAIN-CONTAINING PROTEIN"/>
    <property type="match status" value="1"/>
</dbReference>
<proteinExistence type="predicted"/>
<evidence type="ECO:0000256" key="1">
    <source>
        <dbReference type="SAM" id="MobiDB-lite"/>
    </source>
</evidence>
<protein>
    <recommendedName>
        <fullName evidence="3">DUF7640 domain-containing protein</fullName>
    </recommendedName>
</protein>
<feature type="signal peptide" evidence="2">
    <location>
        <begin position="1"/>
        <end position="20"/>
    </location>
</feature>
<dbReference type="KEGG" id="tps:THAPSDRAFT_896"/>
<feature type="region of interest" description="Disordered" evidence="1">
    <location>
        <begin position="22"/>
        <end position="50"/>
    </location>
</feature>
<dbReference type="InParanoid" id="B8BSR5"/>
<feature type="compositionally biased region" description="Polar residues" evidence="1">
    <location>
        <begin position="505"/>
        <end position="517"/>
    </location>
</feature>
<feature type="compositionally biased region" description="Low complexity" evidence="1">
    <location>
        <begin position="41"/>
        <end position="50"/>
    </location>
</feature>
<dbReference type="Proteomes" id="UP000001449">
    <property type="component" value="Chromosome 1"/>
</dbReference>
<dbReference type="PANTHER" id="PTHR22534">
    <property type="entry name" value="SRCR DOMAIN-CONTAINING PROTEIN"/>
    <property type="match status" value="1"/>
</dbReference>
<feature type="region of interest" description="Disordered" evidence="1">
    <location>
        <begin position="214"/>
        <end position="238"/>
    </location>
</feature>
<feature type="compositionally biased region" description="Low complexity" evidence="1">
    <location>
        <begin position="554"/>
        <end position="565"/>
    </location>
</feature>
<dbReference type="InterPro" id="IPR056057">
    <property type="entry name" value="DUF7640"/>
</dbReference>
<reference evidence="4 5" key="1">
    <citation type="journal article" date="2004" name="Science">
        <title>The genome of the diatom Thalassiosira pseudonana: ecology, evolution, and metabolism.</title>
        <authorList>
            <person name="Armbrust E.V."/>
            <person name="Berges J.A."/>
            <person name="Bowler C."/>
            <person name="Green B.R."/>
            <person name="Martinez D."/>
            <person name="Putnam N.H."/>
            <person name="Zhou S."/>
            <person name="Allen A.E."/>
            <person name="Apt K.E."/>
            <person name="Bechner M."/>
            <person name="Brzezinski M.A."/>
            <person name="Chaal B.K."/>
            <person name="Chiovitti A."/>
            <person name="Davis A.K."/>
            <person name="Demarest M.S."/>
            <person name="Detter J.C."/>
            <person name="Glavina T."/>
            <person name="Goodstein D."/>
            <person name="Hadi M.Z."/>
            <person name="Hellsten U."/>
            <person name="Hildebrand M."/>
            <person name="Jenkins B.D."/>
            <person name="Jurka J."/>
            <person name="Kapitonov V.V."/>
            <person name="Kroger N."/>
            <person name="Lau W.W."/>
            <person name="Lane T.W."/>
            <person name="Larimer F.W."/>
            <person name="Lippmeier J.C."/>
            <person name="Lucas S."/>
            <person name="Medina M."/>
            <person name="Montsant A."/>
            <person name="Obornik M."/>
            <person name="Parker M.S."/>
            <person name="Palenik B."/>
            <person name="Pazour G.J."/>
            <person name="Richardson P.M."/>
            <person name="Rynearson T.A."/>
            <person name="Saito M.A."/>
            <person name="Schwartz D.C."/>
            <person name="Thamatrakoln K."/>
            <person name="Valentin K."/>
            <person name="Vardi A."/>
            <person name="Wilkerson F.P."/>
            <person name="Rokhsar D.S."/>
        </authorList>
    </citation>
    <scope>NUCLEOTIDE SEQUENCE [LARGE SCALE GENOMIC DNA]</scope>
    <source>
        <strain evidence="4 5">CCMP1335</strain>
    </source>
</reference>
<organism evidence="4 5">
    <name type="scientific">Thalassiosira pseudonana</name>
    <name type="common">Marine diatom</name>
    <name type="synonym">Cyclotella nana</name>
    <dbReference type="NCBI Taxonomy" id="35128"/>
    <lineage>
        <taxon>Eukaryota</taxon>
        <taxon>Sar</taxon>
        <taxon>Stramenopiles</taxon>
        <taxon>Ochrophyta</taxon>
        <taxon>Bacillariophyta</taxon>
        <taxon>Coscinodiscophyceae</taxon>
        <taxon>Thalassiosirophycidae</taxon>
        <taxon>Thalassiosirales</taxon>
        <taxon>Thalassiosiraceae</taxon>
        <taxon>Thalassiosira</taxon>
    </lineage>
</organism>
<sequence>MRFTYKAATVLVAAFPVSTGTKTQAEVNGEMMPPSKDNEGSGSIPSKLSSSSSDAIFAQNHLDDILPSTTYRLRQMMAKRKKEAKAKKQFDDHALGRLATTSIRRSLKETCTFADNTTGFKCDGVEACYGIDISKVGCGSCNSYNACYDFDGASELWSITFDVIVREHIHEDKELTTGGTIGNDSCNGYAACYFTYEVKGSTNLSGTTCAPTSSPTILTTPPPTSPPTLPPTNKPITSSQSDICTDASFLYEPTNYQSGYNCTDSSFFYEPTNYQSGYIGTDASSLYEPTNYQSGYIGTDASSLYEPTNYQSGYIGTDSSSLYEPTNYQSGYIGADDSSLYEPTNYQSSQSDTCADDSSLYEPTNYQSGYNCTDASFFYEPTNYQSGYIGADASSLYEPTNYQSGYIGTDASSLYEPTNYQSGYIGADDSSLYEPTNYQSGYNCTDSSFFYEPTNYQSGYIGTDASFLYEPTNYQSGYIGTDSSSLYEPTNYQSGYIGADDSSLYEPTNYQSSQSDTCADDSSLYEPTNNQSSQSGNVTNAEAYTIGYGESSESHSPSSSPSRGPSPSPMAVNVIITATGSLSLTGFTASTQDEVNNAAASLETTIKNVISADDVDVTSIGGMEVLARRRLQVVTKVLFTLITTGASGESADAIFDSVTGTLTNSIESGAFLTALKSNDVIFSNATVGPSTFDGYAIVTNSPTSQPTVCIVTALMFVIVHAFSS</sequence>
<feature type="compositionally biased region" description="Pro residues" evidence="1">
    <location>
        <begin position="220"/>
        <end position="233"/>
    </location>
</feature>
<evidence type="ECO:0000313" key="4">
    <source>
        <dbReference type="EMBL" id="EED96175.1"/>
    </source>
</evidence>
<evidence type="ECO:0000259" key="3">
    <source>
        <dbReference type="Pfam" id="PF24646"/>
    </source>
</evidence>
<dbReference type="InterPro" id="IPR019524">
    <property type="entry name" value="B-solenoid_diatom-type"/>
</dbReference>
<evidence type="ECO:0000256" key="2">
    <source>
        <dbReference type="SAM" id="SignalP"/>
    </source>
</evidence>
<dbReference type="AlphaFoldDB" id="B8BSR5"/>
<feature type="region of interest" description="Disordered" evidence="1">
    <location>
        <begin position="498"/>
        <end position="571"/>
    </location>
</feature>
<dbReference type="GeneID" id="7445491"/>
<dbReference type="PaxDb" id="35128-Thaps896"/>
<keyword evidence="2" id="KW-0732">Signal</keyword>
<dbReference type="Pfam" id="PF24646">
    <property type="entry name" value="DUF7640"/>
    <property type="match status" value="1"/>
</dbReference>
<keyword evidence="5" id="KW-1185">Reference proteome</keyword>